<dbReference type="PROSITE" id="PS50977">
    <property type="entry name" value="HTH_TETR_2"/>
    <property type="match status" value="1"/>
</dbReference>
<keyword evidence="2 4" id="KW-0238">DNA-binding</keyword>
<dbReference type="PANTHER" id="PTHR30055:SF148">
    <property type="entry name" value="TETR-FAMILY TRANSCRIPTIONAL REGULATOR"/>
    <property type="match status" value="1"/>
</dbReference>
<reference evidence="7 8" key="1">
    <citation type="submission" date="2023-04" db="EMBL/GenBank/DDBJ databases">
        <title>Forest soil microbial communities from Buena Vista Peninsula, Colon Province, Panama.</title>
        <authorList>
            <person name="Bouskill N."/>
        </authorList>
    </citation>
    <scope>NUCLEOTIDE SEQUENCE [LARGE SCALE GENOMIC DNA]</scope>
    <source>
        <strain evidence="7 8">CFH S0262</strain>
    </source>
</reference>
<sequence>MSHTLRGAETHVVDRSAGRPRDTSRHVAVLTATRELLAEAGYAALNFSEIASRAGVTRQLLYRWWPNRAALVSEAIFAYGEESRSASYPGPFEHDLRAFITTLVEYACRPAVRAGIIGLMSESESVTELPGLESGMLHALETDLDSIVARAAERGEIASGIDVRLTLNTLRGAIVMHLIADRTPPDVIVEHLTMLTTRAFEWNTPN</sequence>
<comment type="caution">
    <text evidence="7">The sequence shown here is derived from an EMBL/GenBank/DDBJ whole genome shotgun (WGS) entry which is preliminary data.</text>
</comment>
<dbReference type="SUPFAM" id="SSF46689">
    <property type="entry name" value="Homeodomain-like"/>
    <property type="match status" value="1"/>
</dbReference>
<evidence type="ECO:0000256" key="3">
    <source>
        <dbReference type="ARBA" id="ARBA00023163"/>
    </source>
</evidence>
<evidence type="ECO:0000256" key="4">
    <source>
        <dbReference type="PROSITE-ProRule" id="PRU00335"/>
    </source>
</evidence>
<dbReference type="InterPro" id="IPR009057">
    <property type="entry name" value="Homeodomain-like_sf"/>
</dbReference>
<dbReference type="InterPro" id="IPR001647">
    <property type="entry name" value="HTH_TetR"/>
</dbReference>
<dbReference type="InterPro" id="IPR011075">
    <property type="entry name" value="TetR_C"/>
</dbReference>
<feature type="domain" description="HTH tetR-type" evidence="6">
    <location>
        <begin position="23"/>
        <end position="83"/>
    </location>
</feature>
<evidence type="ECO:0000313" key="8">
    <source>
        <dbReference type="Proteomes" id="UP001160334"/>
    </source>
</evidence>
<organism evidence="7 8">
    <name type="scientific">Prescottella agglutinans</name>
    <dbReference type="NCBI Taxonomy" id="1644129"/>
    <lineage>
        <taxon>Bacteria</taxon>
        <taxon>Bacillati</taxon>
        <taxon>Actinomycetota</taxon>
        <taxon>Actinomycetes</taxon>
        <taxon>Mycobacteriales</taxon>
        <taxon>Nocardiaceae</taxon>
        <taxon>Prescottella</taxon>
    </lineage>
</organism>
<accession>A0ABT6MAI7</accession>
<dbReference type="RefSeq" id="WP_280760276.1">
    <property type="nucleotide sequence ID" value="NZ_JARXVC010000004.1"/>
</dbReference>
<keyword evidence="3" id="KW-0804">Transcription</keyword>
<feature type="DNA-binding region" description="H-T-H motif" evidence="4">
    <location>
        <begin position="46"/>
        <end position="65"/>
    </location>
</feature>
<dbReference type="PANTHER" id="PTHR30055">
    <property type="entry name" value="HTH-TYPE TRANSCRIPTIONAL REGULATOR RUTR"/>
    <property type="match status" value="1"/>
</dbReference>
<name>A0ABT6MAI7_9NOCA</name>
<dbReference type="Pfam" id="PF16859">
    <property type="entry name" value="TetR_C_11"/>
    <property type="match status" value="1"/>
</dbReference>
<dbReference type="Gene3D" id="1.10.10.60">
    <property type="entry name" value="Homeodomain-like"/>
    <property type="match status" value="1"/>
</dbReference>
<evidence type="ECO:0000256" key="2">
    <source>
        <dbReference type="ARBA" id="ARBA00023125"/>
    </source>
</evidence>
<dbReference type="SUPFAM" id="SSF48498">
    <property type="entry name" value="Tetracyclin repressor-like, C-terminal domain"/>
    <property type="match status" value="1"/>
</dbReference>
<evidence type="ECO:0000256" key="5">
    <source>
        <dbReference type="SAM" id="MobiDB-lite"/>
    </source>
</evidence>
<dbReference type="InterPro" id="IPR050109">
    <property type="entry name" value="HTH-type_TetR-like_transc_reg"/>
</dbReference>
<dbReference type="Proteomes" id="UP001160334">
    <property type="component" value="Unassembled WGS sequence"/>
</dbReference>
<dbReference type="EMBL" id="JARXVC010000004">
    <property type="protein sequence ID" value="MDH6280949.1"/>
    <property type="molecule type" value="Genomic_DNA"/>
</dbReference>
<keyword evidence="8" id="KW-1185">Reference proteome</keyword>
<evidence type="ECO:0000256" key="1">
    <source>
        <dbReference type="ARBA" id="ARBA00023015"/>
    </source>
</evidence>
<evidence type="ECO:0000259" key="6">
    <source>
        <dbReference type="PROSITE" id="PS50977"/>
    </source>
</evidence>
<feature type="region of interest" description="Disordered" evidence="5">
    <location>
        <begin position="1"/>
        <end position="20"/>
    </location>
</feature>
<evidence type="ECO:0000313" key="7">
    <source>
        <dbReference type="EMBL" id="MDH6280949.1"/>
    </source>
</evidence>
<keyword evidence="1" id="KW-0805">Transcription regulation</keyword>
<dbReference type="InterPro" id="IPR036271">
    <property type="entry name" value="Tet_transcr_reg_TetR-rel_C_sf"/>
</dbReference>
<dbReference type="Pfam" id="PF00440">
    <property type="entry name" value="TetR_N"/>
    <property type="match status" value="1"/>
</dbReference>
<dbReference type="Gene3D" id="1.10.357.10">
    <property type="entry name" value="Tetracycline Repressor, domain 2"/>
    <property type="match status" value="1"/>
</dbReference>
<proteinExistence type="predicted"/>
<gene>
    <name evidence="7" type="ORF">M2280_002162</name>
</gene>
<protein>
    <submittedName>
        <fullName evidence="7">AcrR family transcriptional regulator</fullName>
    </submittedName>
</protein>
<dbReference type="PRINTS" id="PR00455">
    <property type="entry name" value="HTHTETR"/>
</dbReference>